<dbReference type="PROSITE" id="PS00518">
    <property type="entry name" value="ZF_RING_1"/>
    <property type="match status" value="1"/>
</dbReference>
<dbReference type="InterPro" id="IPR013083">
    <property type="entry name" value="Znf_RING/FYVE/PHD"/>
</dbReference>
<evidence type="ECO:0000259" key="12">
    <source>
        <dbReference type="PROSITE" id="PS51873"/>
    </source>
</evidence>
<dbReference type="InterPro" id="IPR051628">
    <property type="entry name" value="LUBAC_E3_Ligases"/>
</dbReference>
<dbReference type="PANTHER" id="PTHR22770">
    <property type="entry name" value="UBIQUITIN CONJUGATING ENZYME 7 INTERACTING PROTEIN-RELATED"/>
    <property type="match status" value="1"/>
</dbReference>
<accession>A0A9P6EHM3</accession>
<dbReference type="OrthoDB" id="1431934at2759"/>
<feature type="zinc finger region" description="C3H1-type" evidence="8">
    <location>
        <begin position="13"/>
        <end position="42"/>
    </location>
</feature>
<sequence>MLETMTSEPNQERRISEPCWYWLGIEGSCPNGELCKFRHEDQQCDQAAPISIQAPTDTEGLKGIHRPLTGKVHVSIKERPTHNLQFSESNLGAKPEIQNVIKSSTLGHSCRFCSSTTCIGGIECLLTNGKTVYTPAVKAVSHDKSNSQAKPEVQHLGKTSEPTQSCRFCSSITCSGGIKCLLTNGQAVDALAKAVPDENVRPSVRSDTGTKDSTRKRIAKEDSPTQPVQRLSEEHQRRIVEKRKKEEEEKQRHKEEQQKRILEERKNKEVENRRLRELFEEEKKKKVDEKRQQEQEELSRREQERKRREDEKRTKERERQKREEEWRRKEEERQAEARKKKEALVKEHERAVQAAKEAKVREEAEATQQFAVGESSLITCAAGLDIRYLIAGFELCRVKIKNIPLNTKENDLSELFIQHGQIAGEFLVSEIKRPRLTNKLEAIALVKGEATAHVLHGIKFQGEILTVELCKAASGPASKNTPFLTVSWAGARVKTEMLVATYPSRVDAETWAVRIDGIVWNGFKLRTALNGSKRSFDVTISNCPPGSALNPLSQELAGTPNVRPLNPTLKSLEATVLGVVRDHILLQAGAKEDTYRVILSDVDNGDTKAMVDFDTWDNLKLAYVAIHEQRLDCKDGNLSPVLHAWQSEPHHYSCLIPHRQYIAQQKQWNALSEKVPGREAWVHVQAGDKPDRMLVRILGEDEKAAGALKVRAEGLVAGETLDATQWHSSFLTLTGRKFFDKVYNEAKVHIRSDFESRTLKVFGEPEAIPAARTLIQEEVEHKTAEEMVYTLDRQAVGFFVRVGVGRLKELIGDDNVDLQVTCRPARILIKGGAAARHHLQRLLEESRAISDISVGGEGDLCPVCYTEPTSPEQLGCGHTFCAGCLQHFLNSAGETKTFPLLCTGSEAKCGTPISLPFMRRFMSAHAFEHLVDVAFTCYLERHPQELKYCTTPDCKQVYRRQQPPQNIHCPSCFKTICSACDDEVHEKMSCEESRLYRNPEERDRRNEEFMVQNGYKKCPRCSSWIEKIDGCNRMSCRCGAHLCWRCTPATAFNTAAEAYAHLNSTHGGYY</sequence>
<name>A0A9P6EHM3_9AGAR</name>
<feature type="region of interest" description="Disordered" evidence="9">
    <location>
        <begin position="198"/>
        <end position="263"/>
    </location>
</feature>
<keyword evidence="6" id="KW-0833">Ubl conjugation pathway</keyword>
<reference evidence="13" key="1">
    <citation type="submission" date="2020-11" db="EMBL/GenBank/DDBJ databases">
        <authorList>
            <consortium name="DOE Joint Genome Institute"/>
            <person name="Ahrendt S."/>
            <person name="Riley R."/>
            <person name="Andreopoulos W."/>
            <person name="Labutti K."/>
            <person name="Pangilinan J."/>
            <person name="Ruiz-Duenas F.J."/>
            <person name="Barrasa J.M."/>
            <person name="Sanchez-Garcia M."/>
            <person name="Camarero S."/>
            <person name="Miyauchi S."/>
            <person name="Serrano A."/>
            <person name="Linde D."/>
            <person name="Babiker R."/>
            <person name="Drula E."/>
            <person name="Ayuso-Fernandez I."/>
            <person name="Pacheco R."/>
            <person name="Padilla G."/>
            <person name="Ferreira P."/>
            <person name="Barriuso J."/>
            <person name="Kellner H."/>
            <person name="Castanera R."/>
            <person name="Alfaro M."/>
            <person name="Ramirez L."/>
            <person name="Pisabarro A.G."/>
            <person name="Kuo A."/>
            <person name="Tritt A."/>
            <person name="Lipzen A."/>
            <person name="He G."/>
            <person name="Yan M."/>
            <person name="Ng V."/>
            <person name="Cullen D."/>
            <person name="Martin F."/>
            <person name="Rosso M.-N."/>
            <person name="Henrissat B."/>
            <person name="Hibbett D."/>
            <person name="Martinez A.T."/>
            <person name="Grigoriev I.V."/>
        </authorList>
    </citation>
    <scope>NUCLEOTIDE SEQUENCE</scope>
    <source>
        <strain evidence="13">CBS 506.95</strain>
    </source>
</reference>
<dbReference type="InterPro" id="IPR027370">
    <property type="entry name" value="Znf-RING_euk"/>
</dbReference>
<dbReference type="GO" id="GO:0003676">
    <property type="term" value="F:nucleic acid binding"/>
    <property type="evidence" value="ECO:0007669"/>
    <property type="project" value="InterPro"/>
</dbReference>
<evidence type="ECO:0000313" key="13">
    <source>
        <dbReference type="EMBL" id="KAF9529017.1"/>
    </source>
</evidence>
<dbReference type="Pfam" id="PF01485">
    <property type="entry name" value="IBR"/>
    <property type="match status" value="1"/>
</dbReference>
<feature type="compositionally biased region" description="Basic and acidic residues" evidence="9">
    <location>
        <begin position="208"/>
        <end position="223"/>
    </location>
</feature>
<dbReference type="GO" id="GO:0043130">
    <property type="term" value="F:ubiquitin binding"/>
    <property type="evidence" value="ECO:0007669"/>
    <property type="project" value="TreeGrafter"/>
</dbReference>
<gene>
    <name evidence="13" type="ORF">CPB83DRAFT_906496</name>
</gene>
<evidence type="ECO:0000259" key="10">
    <source>
        <dbReference type="PROSITE" id="PS50089"/>
    </source>
</evidence>
<keyword evidence="4" id="KW-0677">Repeat</keyword>
<evidence type="ECO:0000256" key="1">
    <source>
        <dbReference type="ARBA" id="ARBA00004906"/>
    </source>
</evidence>
<dbReference type="PROSITE" id="PS51873">
    <property type="entry name" value="TRIAD"/>
    <property type="match status" value="1"/>
</dbReference>
<evidence type="ECO:0000256" key="7">
    <source>
        <dbReference type="ARBA" id="ARBA00022833"/>
    </source>
</evidence>
<dbReference type="InterPro" id="IPR035979">
    <property type="entry name" value="RBD_domain_sf"/>
</dbReference>
<evidence type="ECO:0000256" key="9">
    <source>
        <dbReference type="SAM" id="MobiDB-lite"/>
    </source>
</evidence>
<organism evidence="13 14">
    <name type="scientific">Crepidotus variabilis</name>
    <dbReference type="NCBI Taxonomy" id="179855"/>
    <lineage>
        <taxon>Eukaryota</taxon>
        <taxon>Fungi</taxon>
        <taxon>Dikarya</taxon>
        <taxon>Basidiomycota</taxon>
        <taxon>Agaricomycotina</taxon>
        <taxon>Agaricomycetes</taxon>
        <taxon>Agaricomycetidae</taxon>
        <taxon>Agaricales</taxon>
        <taxon>Agaricineae</taxon>
        <taxon>Crepidotaceae</taxon>
        <taxon>Crepidotus</taxon>
    </lineage>
</organism>
<feature type="domain" description="C3H1-type" evidence="11">
    <location>
        <begin position="13"/>
        <end position="42"/>
    </location>
</feature>
<keyword evidence="5 8" id="KW-0863">Zinc-finger</keyword>
<keyword evidence="7 8" id="KW-0862">Zinc</keyword>
<comment type="caution">
    <text evidence="13">The sequence shown here is derived from an EMBL/GenBank/DDBJ whole genome shotgun (WGS) entry which is preliminary data.</text>
</comment>
<dbReference type="InterPro" id="IPR017907">
    <property type="entry name" value="Znf_RING_CS"/>
</dbReference>
<keyword evidence="3 8" id="KW-0479">Metal-binding</keyword>
<feature type="domain" description="RING-type" evidence="12">
    <location>
        <begin position="857"/>
        <end position="1070"/>
    </location>
</feature>
<dbReference type="SUPFAM" id="SSF57850">
    <property type="entry name" value="RING/U-box"/>
    <property type="match status" value="2"/>
</dbReference>
<dbReference type="GO" id="GO:0097039">
    <property type="term" value="P:protein linear polyubiquitination"/>
    <property type="evidence" value="ECO:0007669"/>
    <property type="project" value="TreeGrafter"/>
</dbReference>
<evidence type="ECO:0000256" key="2">
    <source>
        <dbReference type="ARBA" id="ARBA00022679"/>
    </source>
</evidence>
<evidence type="ECO:0000256" key="8">
    <source>
        <dbReference type="PROSITE-ProRule" id="PRU00723"/>
    </source>
</evidence>
<feature type="domain" description="RING-type" evidence="10">
    <location>
        <begin position="861"/>
        <end position="900"/>
    </location>
</feature>
<dbReference type="GO" id="GO:0004842">
    <property type="term" value="F:ubiquitin-protein transferase activity"/>
    <property type="evidence" value="ECO:0007669"/>
    <property type="project" value="TreeGrafter"/>
</dbReference>
<evidence type="ECO:0000256" key="3">
    <source>
        <dbReference type="ARBA" id="ARBA00022723"/>
    </source>
</evidence>
<dbReference type="InterPro" id="IPR001841">
    <property type="entry name" value="Znf_RING"/>
</dbReference>
<dbReference type="InterPro" id="IPR000571">
    <property type="entry name" value="Znf_CCCH"/>
</dbReference>
<dbReference type="GO" id="GO:0043161">
    <property type="term" value="P:proteasome-mediated ubiquitin-dependent protein catabolic process"/>
    <property type="evidence" value="ECO:0007669"/>
    <property type="project" value="TreeGrafter"/>
</dbReference>
<dbReference type="GO" id="GO:0008270">
    <property type="term" value="F:zinc ion binding"/>
    <property type="evidence" value="ECO:0007669"/>
    <property type="project" value="UniProtKB-KW"/>
</dbReference>
<dbReference type="InterPro" id="IPR044066">
    <property type="entry name" value="TRIAD_supradom"/>
</dbReference>
<dbReference type="CDD" id="cd20335">
    <property type="entry name" value="BRcat_RBR"/>
    <property type="match status" value="1"/>
</dbReference>
<dbReference type="PROSITE" id="PS50089">
    <property type="entry name" value="ZF_RING_2"/>
    <property type="match status" value="1"/>
</dbReference>
<keyword evidence="2" id="KW-0808">Transferase</keyword>
<evidence type="ECO:0000313" key="14">
    <source>
        <dbReference type="Proteomes" id="UP000807306"/>
    </source>
</evidence>
<feature type="compositionally biased region" description="Basic and acidic residues" evidence="9">
    <location>
        <begin position="231"/>
        <end position="263"/>
    </location>
</feature>
<dbReference type="SUPFAM" id="SSF54928">
    <property type="entry name" value="RNA-binding domain, RBD"/>
    <property type="match status" value="1"/>
</dbReference>
<evidence type="ECO:0000256" key="5">
    <source>
        <dbReference type="ARBA" id="ARBA00022771"/>
    </source>
</evidence>
<dbReference type="Gene3D" id="1.20.120.1750">
    <property type="match status" value="1"/>
</dbReference>
<feature type="region of interest" description="Disordered" evidence="9">
    <location>
        <begin position="283"/>
        <end position="345"/>
    </location>
</feature>
<evidence type="ECO:0000259" key="11">
    <source>
        <dbReference type="PROSITE" id="PS50103"/>
    </source>
</evidence>
<dbReference type="EMBL" id="MU157849">
    <property type="protein sequence ID" value="KAF9529017.1"/>
    <property type="molecule type" value="Genomic_DNA"/>
</dbReference>
<proteinExistence type="predicted"/>
<evidence type="ECO:0000256" key="6">
    <source>
        <dbReference type="ARBA" id="ARBA00022786"/>
    </source>
</evidence>
<keyword evidence="14" id="KW-1185">Reference proteome</keyword>
<comment type="pathway">
    <text evidence="1">Protein modification; protein ubiquitination.</text>
</comment>
<evidence type="ECO:0000256" key="4">
    <source>
        <dbReference type="ARBA" id="ARBA00022737"/>
    </source>
</evidence>
<dbReference type="PROSITE" id="PS50103">
    <property type="entry name" value="ZF_C3H1"/>
    <property type="match status" value="1"/>
</dbReference>
<dbReference type="Proteomes" id="UP000807306">
    <property type="component" value="Unassembled WGS sequence"/>
</dbReference>
<dbReference type="Pfam" id="PF13445">
    <property type="entry name" value="zf-RING_UBOX"/>
    <property type="match status" value="1"/>
</dbReference>
<dbReference type="Gene3D" id="3.30.40.10">
    <property type="entry name" value="Zinc/RING finger domain, C3HC4 (zinc finger)"/>
    <property type="match status" value="1"/>
</dbReference>
<dbReference type="AlphaFoldDB" id="A0A9P6EHM3"/>
<dbReference type="InterPro" id="IPR002867">
    <property type="entry name" value="IBR_dom"/>
</dbReference>
<dbReference type="GO" id="GO:0000151">
    <property type="term" value="C:ubiquitin ligase complex"/>
    <property type="evidence" value="ECO:0007669"/>
    <property type="project" value="TreeGrafter"/>
</dbReference>
<protein>
    <submittedName>
        <fullName evidence="13">Uncharacterized protein</fullName>
    </submittedName>
</protein>
<dbReference type="PANTHER" id="PTHR22770:SF13">
    <property type="entry name" value="RING-TYPE DOMAIN-CONTAINING PROTEIN"/>
    <property type="match status" value="1"/>
</dbReference>
<dbReference type="Pfam" id="PF26200">
    <property type="entry name" value="Rcat_RNF216"/>
    <property type="match status" value="1"/>
</dbReference>